<dbReference type="InterPro" id="IPR036942">
    <property type="entry name" value="Beta-barrel_TonB_sf"/>
</dbReference>
<dbReference type="SUPFAM" id="SSF56935">
    <property type="entry name" value="Porins"/>
    <property type="match status" value="1"/>
</dbReference>
<comment type="subcellular location">
    <subcellularLocation>
        <location evidence="1">Cell outer membrane</location>
        <topology evidence="1">Multi-pass membrane protein</topology>
    </subcellularLocation>
</comment>
<evidence type="ECO:0000256" key="5">
    <source>
        <dbReference type="ARBA" id="ARBA00023065"/>
    </source>
</evidence>
<dbReference type="Pfam" id="PF07715">
    <property type="entry name" value="Plug"/>
    <property type="match status" value="1"/>
</dbReference>
<dbReference type="InterPro" id="IPR037066">
    <property type="entry name" value="Plug_dom_sf"/>
</dbReference>
<keyword evidence="7" id="KW-0472">Membrane</keyword>
<dbReference type="InterPro" id="IPR010917">
    <property type="entry name" value="TonB_rcpt_CS"/>
</dbReference>
<dbReference type="GO" id="GO:0009279">
    <property type="term" value="C:cell outer membrane"/>
    <property type="evidence" value="ECO:0007669"/>
    <property type="project" value="UniProtKB-SubCell"/>
</dbReference>
<dbReference type="GO" id="GO:0015889">
    <property type="term" value="P:cobalamin transport"/>
    <property type="evidence" value="ECO:0007669"/>
    <property type="project" value="TreeGrafter"/>
</dbReference>
<feature type="domain" description="TonB-dependent receptor plug" evidence="10">
    <location>
        <begin position="43"/>
        <end position="146"/>
    </location>
</feature>
<evidence type="ECO:0000256" key="3">
    <source>
        <dbReference type="ARBA" id="ARBA00022692"/>
    </source>
</evidence>
<keyword evidence="4" id="KW-0732">Signal</keyword>
<dbReference type="PROSITE" id="PS52016">
    <property type="entry name" value="TONB_DEPENDENT_REC_3"/>
    <property type="match status" value="1"/>
</dbReference>
<gene>
    <name evidence="11" type="ORF">MNB_SUP05-SYMBIONT-4-85</name>
</gene>
<evidence type="ECO:0000256" key="7">
    <source>
        <dbReference type="ARBA" id="ARBA00023136"/>
    </source>
</evidence>
<organism evidence="11">
    <name type="scientific">hydrothermal vent metagenome</name>
    <dbReference type="NCBI Taxonomy" id="652676"/>
    <lineage>
        <taxon>unclassified sequences</taxon>
        <taxon>metagenomes</taxon>
        <taxon>ecological metagenomes</taxon>
    </lineage>
</organism>
<evidence type="ECO:0000256" key="8">
    <source>
        <dbReference type="ARBA" id="ARBA00023237"/>
    </source>
</evidence>
<evidence type="ECO:0000259" key="10">
    <source>
        <dbReference type="Pfam" id="PF07715"/>
    </source>
</evidence>
<dbReference type="GO" id="GO:0006811">
    <property type="term" value="P:monoatomic ion transport"/>
    <property type="evidence" value="ECO:0007669"/>
    <property type="project" value="UniProtKB-KW"/>
</dbReference>
<dbReference type="InterPro" id="IPR012910">
    <property type="entry name" value="Plug_dom"/>
</dbReference>
<dbReference type="Gene3D" id="2.40.170.20">
    <property type="entry name" value="TonB-dependent receptor, beta-barrel domain"/>
    <property type="match status" value="1"/>
</dbReference>
<dbReference type="AlphaFoldDB" id="A0A1W1DZ31"/>
<keyword evidence="3" id="KW-0812">Transmembrane</keyword>
<keyword evidence="5" id="KW-0406">Ion transport</keyword>
<evidence type="ECO:0000313" key="11">
    <source>
        <dbReference type="EMBL" id="SFV86990.1"/>
    </source>
</evidence>
<protein>
    <submittedName>
        <fullName evidence="11">Outer membrane vitamin B12 receptor BtuB</fullName>
    </submittedName>
</protein>
<dbReference type="PANTHER" id="PTHR30069:SF53">
    <property type="entry name" value="COLICIN I RECEPTOR-RELATED"/>
    <property type="match status" value="1"/>
</dbReference>
<dbReference type="EMBL" id="FPHY01000132">
    <property type="protein sequence ID" value="SFV86990.1"/>
    <property type="molecule type" value="Genomic_DNA"/>
</dbReference>
<keyword evidence="2" id="KW-0813">Transport</keyword>
<name>A0A1W1DZ31_9ZZZZ</name>
<accession>A0A1W1DZ31</accession>
<dbReference type="Pfam" id="PF00593">
    <property type="entry name" value="TonB_dep_Rec_b-barrel"/>
    <property type="match status" value="1"/>
</dbReference>
<keyword evidence="11" id="KW-0675">Receptor</keyword>
<dbReference type="Gene3D" id="2.170.130.10">
    <property type="entry name" value="TonB-dependent receptor, plug domain"/>
    <property type="match status" value="1"/>
</dbReference>
<evidence type="ECO:0000256" key="6">
    <source>
        <dbReference type="ARBA" id="ARBA00023077"/>
    </source>
</evidence>
<feature type="domain" description="TonB-dependent receptor-like beta-barrel" evidence="9">
    <location>
        <begin position="173"/>
        <end position="569"/>
    </location>
</feature>
<evidence type="ECO:0000256" key="4">
    <source>
        <dbReference type="ARBA" id="ARBA00022729"/>
    </source>
</evidence>
<dbReference type="PROSITE" id="PS01156">
    <property type="entry name" value="TONB_DEPENDENT_REC_2"/>
    <property type="match status" value="1"/>
</dbReference>
<evidence type="ECO:0000256" key="1">
    <source>
        <dbReference type="ARBA" id="ARBA00004571"/>
    </source>
</evidence>
<evidence type="ECO:0000256" key="2">
    <source>
        <dbReference type="ARBA" id="ARBA00022448"/>
    </source>
</evidence>
<dbReference type="InterPro" id="IPR000531">
    <property type="entry name" value="Beta-barrel_TonB"/>
</dbReference>
<dbReference type="PANTHER" id="PTHR30069">
    <property type="entry name" value="TONB-DEPENDENT OUTER MEMBRANE RECEPTOR"/>
    <property type="match status" value="1"/>
</dbReference>
<sequence>MKKILLATSITLTTTLTHATLGPIPIHLNTEYRTDSPVIGSIASTLTFDANDIEATGANTFLEFLATIPSVGLFNVQGNVPAIFMRGNESDHTLVLIDGVRINDISSVGGAVGYGLKSMPLNDIEKIDIIKGAGAVSYGASAIAGVIAITTKKAKKGEHIAISSKFGTHNARTYALSASQSDGNSFVRLTHNKYTTDGINARTIDITREKDGVSHYDTQIKLGNAYFNASYLTSKSQTAYDQCGYPLVDNCVAHRGLNKIAVNINRQITPLWKSKLSLTQSKTQVSTYENDVVSIYSSDDYKSTDITLLNDIKITNAALNIGLSKTDDENTTDQQKFSSKDLFINWQKNINPINMDVNIGTRHIQHDEFGHKTIYSLGIGKTLETGVKLTANYNTAFNAPSLYQASDNNNPTKLKAETSKNINLGLSKQHSWGGVNIALYKNTVDNLITYKSLSTSPWTDWYINEDKLTTQGIELSVNANMAGYAIAFNHNYNKSRKNDATTQSLRRPKNITNFTLSKIIGSFHSRIQLINKSSSLDIGNVKLKGYTLLNLSTNYALNNNTKVLLNIKNATDKDYTIANGFKQFGRTIEMGLKYKF</sequence>
<proteinExistence type="predicted"/>
<keyword evidence="6" id="KW-0798">TonB box</keyword>
<dbReference type="InterPro" id="IPR039426">
    <property type="entry name" value="TonB-dep_rcpt-like"/>
</dbReference>
<evidence type="ECO:0000259" key="9">
    <source>
        <dbReference type="Pfam" id="PF00593"/>
    </source>
</evidence>
<reference evidence="11" key="1">
    <citation type="submission" date="2016-10" db="EMBL/GenBank/DDBJ databases">
        <authorList>
            <person name="de Groot N.N."/>
        </authorList>
    </citation>
    <scope>NUCLEOTIDE SEQUENCE</scope>
</reference>
<keyword evidence="8" id="KW-0998">Cell outer membrane</keyword>